<dbReference type="EMBL" id="CM011688">
    <property type="protein sequence ID" value="TMS09521.1"/>
    <property type="molecule type" value="Genomic_DNA"/>
</dbReference>
<proteinExistence type="predicted"/>
<gene>
    <name evidence="1" type="ORF">E3U43_002180</name>
</gene>
<keyword evidence="2" id="KW-1185">Reference proteome</keyword>
<accession>A0ACD3QQN4</accession>
<evidence type="ECO:0000313" key="1">
    <source>
        <dbReference type="EMBL" id="TMS09521.1"/>
    </source>
</evidence>
<reference evidence="1" key="1">
    <citation type="submission" date="2018-11" db="EMBL/GenBank/DDBJ databases">
        <title>The sequence and de novo assembly of Larimichthys crocea genome using PacBio and Hi-C technologies.</title>
        <authorList>
            <person name="Xu P."/>
            <person name="Chen B."/>
            <person name="Zhou Z."/>
            <person name="Ke Q."/>
            <person name="Wu Y."/>
            <person name="Bai H."/>
            <person name="Pu F."/>
        </authorList>
    </citation>
    <scope>NUCLEOTIDE SEQUENCE</scope>
    <source>
        <tissue evidence="1">Muscle</tissue>
    </source>
</reference>
<dbReference type="Proteomes" id="UP000793456">
    <property type="component" value="Chromosome XV"/>
</dbReference>
<evidence type="ECO:0000313" key="2">
    <source>
        <dbReference type="Proteomes" id="UP000793456"/>
    </source>
</evidence>
<sequence length="1843" mass="205728">MLDSDDCTLSLDDLFFQKPLVHKVKPLHQEARPWQLEAPPSLSQIPATQDMQEEADFLSTLCSFSQKPKILQPPSRRFASPINSPHSYNNDEEEIETQGGNNSIGTDRCDGFWGGDGFKDYCQSGRGGDERHAAISQRCLSLGLSKSPPLRRSLFKVQVLNNGGDSSNTDDLSSGSSQTASRPQTFLSQVTMTTVPPPPLRQPPPATVSQAAPPPLSPKPRVSAPLPLGSSAASSRPPQQAAHAEMQDKGTKRVFVPPMTPQALCIQGNNFVACAPTGSGKTVLFELAIIRLLMETSEPWRDFKAVYMAPIKALCSQCFESWKKKFGPLGLTCKELTGDTEIDDFFEIQDSHIILTTPEKWDSMTRKWKDNCLLQLVRLFLIDEVHVVKDATRGATLEVVVSRMKAVNAHRTAQNPETGLSMRFVAVSATIPNISDIADWLSNESGPATYLDMDESHRPVKLRKVVLGFPCSPNQTEFKFDLSLNYKMVNIIQTYSEQKPTLVFCSTRKGAQQSATVLAKDARFIMSIEHKQRLMKYANSVLDSKLKDLVMLGVGYHHAGLDMSDRKLIERAFTLADLPVLFTTRTLAMGVNLPAHLVVIKSTMQYVAGSCEEYSEADILQMIGRAGRPQFDTSATAVIMTKIQTKDKYMKLMNGMEIIESSLHSHLMEHLNAEIVLQTISDVNMALDWIRSTLLYIRALKNPTHYELCLRNLNSLSSIGLIDMDEDINIKPTEAGRLMARYCVAFDTMKQFSQVAGTENLSDLIELMSKSREFSDFQLRMNEKRPLNTLNRDKNRTTISLIQAQLGSIPIQEFGLTQDTAKIFRNGMRISKCLSEFLSQLSKTGFSALLNSLILAKCFRAKLWENSPYVSRQLEKIGQTLSTAMVNAGLTTFIRIEETNARELELILNRHPPFGNQIKESVIHLPKYEVTLEQLPRYSSATAEIVVKVNLKNQAELLSKRTAPDHHYVSLIIGNSDNTVVFLQKLTDSVLLKCGSWSKKIEVAKASKGEEISVNLISSEYVGLDLQQKFNVYYSGARRFGTDNPHYVSCDRAGQRPLHSAVKPQSIHQTATQRQTSTSATDQGNTRQCNHFCKNKDHCGHDCCKVGVTVTRKRTANHESSFSSYLNDLRTRSDTLAQTPVKRLKMRMSEESMSVHMQDFAFKPKERLPNVSRFLNVDEPRNQCWCESEPETTSEPDQYNQLDLFKDVHYWIRPERSPMELSPLCTEGISTDGCVVKSVRGHRKSKVPRDLEIDIEFLYKAVPQLAKVFRIIDKIGEGTFSSVYLGEAQMRDGRREMFALKHLIPTSHPTRIAAELQCLTVAGGRENVMGVTYCFRKEDHVVIVMPYMEHQAIVDIIGSLSFEEVRLYIYHLLKALRHIHQFGIIHRDIKPNNFLYNRSSKMYALVDFGLAQGTEETQIELLKVVRQRSSQKGGGSTGKQDTTQRSKASPRPAPKTTTASTSLPLPPRQSTTLPPSSSSSSTTTSSSASRKALVKKARSVTTTVTTSTSRTKHTKDLTGLRKVPRPVFGERNLNSCTPAPSTTKQVAAKTELVKPSKTEDPATRRYSSASRGLLPVRAQSSSQKPQRTVQQSLTCNCYLTDRVCNVCMSRKQQVAPRAGTPGFRAPEVLTKCPNQGTAIDVWSAGVILLSLLSGRYPFFKASDDLIALTQIMTIRGSRETIQAAKAFGKAVVCSRELPRQDLRTLCETLRGRRPSPDDEVPPFPEASKDSTVTHRHKDNTPTHCPSERTSKQHINGAGQTLPNHQEHSGSSETTRYVKQSSVTSRKVEEDERGWDRVPDEAYDLLDQLLDLNPATRITAAQALQHPLFSRPVKPAAGLSQQYN</sequence>
<comment type="caution">
    <text evidence="1">The sequence shown here is derived from an EMBL/GenBank/DDBJ whole genome shotgun (WGS) entry which is preliminary data.</text>
</comment>
<name>A0ACD3QQN4_LARCR</name>
<organism evidence="1 2">
    <name type="scientific">Larimichthys crocea</name>
    <name type="common">Large yellow croaker</name>
    <name type="synonym">Pseudosciaena crocea</name>
    <dbReference type="NCBI Taxonomy" id="215358"/>
    <lineage>
        <taxon>Eukaryota</taxon>
        <taxon>Metazoa</taxon>
        <taxon>Chordata</taxon>
        <taxon>Craniata</taxon>
        <taxon>Vertebrata</taxon>
        <taxon>Euteleostomi</taxon>
        <taxon>Actinopterygii</taxon>
        <taxon>Neopterygii</taxon>
        <taxon>Teleostei</taxon>
        <taxon>Neoteleostei</taxon>
        <taxon>Acanthomorphata</taxon>
        <taxon>Eupercaria</taxon>
        <taxon>Sciaenidae</taxon>
        <taxon>Larimichthys</taxon>
    </lineage>
</organism>
<protein>
    <submittedName>
        <fullName evidence="1">Uncharacterized protein</fullName>
    </submittedName>
</protein>